<dbReference type="EMBL" id="KZ857380">
    <property type="protein sequence ID" value="RDX56384.1"/>
    <property type="molecule type" value="Genomic_DNA"/>
</dbReference>
<dbReference type="AlphaFoldDB" id="A0A371DV48"/>
<proteinExistence type="predicted"/>
<organism evidence="2 3">
    <name type="scientific">Lentinus brumalis</name>
    <dbReference type="NCBI Taxonomy" id="2498619"/>
    <lineage>
        <taxon>Eukaryota</taxon>
        <taxon>Fungi</taxon>
        <taxon>Dikarya</taxon>
        <taxon>Basidiomycota</taxon>
        <taxon>Agaricomycotina</taxon>
        <taxon>Agaricomycetes</taxon>
        <taxon>Polyporales</taxon>
        <taxon>Polyporaceae</taxon>
        <taxon>Lentinus</taxon>
    </lineage>
</organism>
<sequence length="420" mass="47221">MFYHNVSALLDFASETDTLHQLTHYLESALAHTKAEVSARSFFVGLAVLFLGSFLLFQLSPRLLFRNPARVAHARKILQALLAIITPTQSVWPRQYVNLAYRAASVLESPVRLPLETLYEDVVKQRIELRNPKVHLPLLFKGALAPDTDPSVSFVFSLGRRWRSYRLQDRLTRFTIFDASFVRPIPGPDVQIAQHQAVLPGSVACCSLFLHVLHQDMPTVSLDCVHPIQLDAHLEHLKATLAPGAFLMLGLTTIASTSTHFQARLASLPFLPRKATLSRPRSHPKPFQRSTTPLRMSVTEVIDKLKSGDTPVGVEVVQSVSREYAEFMYGYADGLEQDAHVRALFVQDWGMEAWVEERLCTVWEAALVEVGLLEAWTIVRVHHTPITKEERAKDVARKDRLLVLAALPSHGPPTPIFRRS</sequence>
<keyword evidence="1" id="KW-0812">Transmembrane</keyword>
<dbReference type="Proteomes" id="UP000256964">
    <property type="component" value="Unassembled WGS sequence"/>
</dbReference>
<gene>
    <name evidence="2" type="ORF">OH76DRAFT_1476999</name>
</gene>
<name>A0A371DV48_9APHY</name>
<reference evidence="2 3" key="1">
    <citation type="journal article" date="2018" name="Biotechnol. Biofuels">
        <title>Integrative visual omics of the white-rot fungus Polyporus brumalis exposes the biotechnological potential of its oxidative enzymes for delignifying raw plant biomass.</title>
        <authorList>
            <person name="Miyauchi S."/>
            <person name="Rancon A."/>
            <person name="Drula E."/>
            <person name="Hage H."/>
            <person name="Chaduli D."/>
            <person name="Favel A."/>
            <person name="Grisel S."/>
            <person name="Henrissat B."/>
            <person name="Herpoel-Gimbert I."/>
            <person name="Ruiz-Duenas F.J."/>
            <person name="Chevret D."/>
            <person name="Hainaut M."/>
            <person name="Lin J."/>
            <person name="Wang M."/>
            <person name="Pangilinan J."/>
            <person name="Lipzen A."/>
            <person name="Lesage-Meessen L."/>
            <person name="Navarro D."/>
            <person name="Riley R."/>
            <person name="Grigoriev I.V."/>
            <person name="Zhou S."/>
            <person name="Raouche S."/>
            <person name="Rosso M.N."/>
        </authorList>
    </citation>
    <scope>NUCLEOTIDE SEQUENCE [LARGE SCALE GENOMIC DNA]</scope>
    <source>
        <strain evidence="2 3">BRFM 1820</strain>
    </source>
</reference>
<accession>A0A371DV48</accession>
<dbReference type="OrthoDB" id="3059868at2759"/>
<keyword evidence="1" id="KW-0472">Membrane</keyword>
<keyword evidence="3" id="KW-1185">Reference proteome</keyword>
<keyword evidence="1" id="KW-1133">Transmembrane helix</keyword>
<evidence type="ECO:0000313" key="2">
    <source>
        <dbReference type="EMBL" id="RDX56384.1"/>
    </source>
</evidence>
<feature type="transmembrane region" description="Helical" evidence="1">
    <location>
        <begin position="37"/>
        <end position="57"/>
    </location>
</feature>
<evidence type="ECO:0000313" key="3">
    <source>
        <dbReference type="Proteomes" id="UP000256964"/>
    </source>
</evidence>
<evidence type="ECO:0000256" key="1">
    <source>
        <dbReference type="SAM" id="Phobius"/>
    </source>
</evidence>
<protein>
    <submittedName>
        <fullName evidence="2">Uncharacterized protein</fullName>
    </submittedName>
</protein>